<gene>
    <name evidence="2" type="ORF">DCHRY22_LOCUS9796</name>
</gene>
<proteinExistence type="predicted"/>
<feature type="compositionally biased region" description="Basic and acidic residues" evidence="1">
    <location>
        <begin position="39"/>
        <end position="48"/>
    </location>
</feature>
<name>A0A8J2QYZ1_9NEOP</name>
<dbReference type="Proteomes" id="UP000789524">
    <property type="component" value="Unassembled WGS sequence"/>
</dbReference>
<evidence type="ECO:0000313" key="3">
    <source>
        <dbReference type="Proteomes" id="UP000789524"/>
    </source>
</evidence>
<reference evidence="2" key="1">
    <citation type="submission" date="2021-09" db="EMBL/GenBank/DDBJ databases">
        <authorList>
            <person name="Martin H S."/>
        </authorList>
    </citation>
    <scope>NUCLEOTIDE SEQUENCE</scope>
</reference>
<feature type="compositionally biased region" description="Polar residues" evidence="1">
    <location>
        <begin position="1"/>
        <end position="11"/>
    </location>
</feature>
<feature type="region of interest" description="Disordered" evidence="1">
    <location>
        <begin position="1"/>
        <end position="51"/>
    </location>
</feature>
<dbReference type="EMBL" id="CAKASE010000067">
    <property type="protein sequence ID" value="CAG9571693.1"/>
    <property type="molecule type" value="Genomic_DNA"/>
</dbReference>
<comment type="caution">
    <text evidence="2">The sequence shown here is derived from an EMBL/GenBank/DDBJ whole genome shotgun (WGS) entry which is preliminary data.</text>
</comment>
<sequence>MQSVEGTSLFSQGPAGATWRYGRRASRARARESQATPPVDRRRLEAGARQRRSFPWRLPKSALRPSPLSSARLRGRLPLTHFRVKINR</sequence>
<protein>
    <submittedName>
        <fullName evidence="2">(African queen) hypothetical protein</fullName>
    </submittedName>
</protein>
<organism evidence="2 3">
    <name type="scientific">Danaus chrysippus</name>
    <name type="common">African queen</name>
    <dbReference type="NCBI Taxonomy" id="151541"/>
    <lineage>
        <taxon>Eukaryota</taxon>
        <taxon>Metazoa</taxon>
        <taxon>Ecdysozoa</taxon>
        <taxon>Arthropoda</taxon>
        <taxon>Hexapoda</taxon>
        <taxon>Insecta</taxon>
        <taxon>Pterygota</taxon>
        <taxon>Neoptera</taxon>
        <taxon>Endopterygota</taxon>
        <taxon>Lepidoptera</taxon>
        <taxon>Glossata</taxon>
        <taxon>Ditrysia</taxon>
        <taxon>Papilionoidea</taxon>
        <taxon>Nymphalidae</taxon>
        <taxon>Danainae</taxon>
        <taxon>Danaini</taxon>
        <taxon>Danaina</taxon>
        <taxon>Danaus</taxon>
        <taxon>Anosia</taxon>
    </lineage>
</organism>
<accession>A0A8J2QYZ1</accession>
<evidence type="ECO:0000313" key="2">
    <source>
        <dbReference type="EMBL" id="CAG9571693.1"/>
    </source>
</evidence>
<keyword evidence="3" id="KW-1185">Reference proteome</keyword>
<evidence type="ECO:0000256" key="1">
    <source>
        <dbReference type="SAM" id="MobiDB-lite"/>
    </source>
</evidence>
<dbReference type="AlphaFoldDB" id="A0A8J2QYZ1"/>